<dbReference type="RefSeq" id="WP_386674142.1">
    <property type="nucleotide sequence ID" value="NZ_JBHLTG010000008.1"/>
</dbReference>
<reference evidence="1 2" key="1">
    <citation type="submission" date="2024-09" db="EMBL/GenBank/DDBJ databases">
        <authorList>
            <person name="Sun Q."/>
            <person name="Mori K."/>
        </authorList>
    </citation>
    <scope>NUCLEOTIDE SEQUENCE [LARGE SCALE GENOMIC DNA]</scope>
    <source>
        <strain evidence="1 2">KCTC 23076</strain>
    </source>
</reference>
<organism evidence="1 2">
    <name type="scientific">Lysobacter korlensis</name>
    <dbReference type="NCBI Taxonomy" id="553636"/>
    <lineage>
        <taxon>Bacteria</taxon>
        <taxon>Pseudomonadati</taxon>
        <taxon>Pseudomonadota</taxon>
        <taxon>Gammaproteobacteria</taxon>
        <taxon>Lysobacterales</taxon>
        <taxon>Lysobacteraceae</taxon>
        <taxon>Lysobacter</taxon>
    </lineage>
</organism>
<sequence>MVSPPECPSRPPYRCADNAHFADYAAQYWHLEAHTRRKRQMTWSRAVRSAAGLTGERSDETVAGAHEGRVVAELTPMGWERVRDLKLALRSLSTLESGGWEALAVLWTVNGVEFLEAPY</sequence>
<keyword evidence="2" id="KW-1185">Reference proteome</keyword>
<proteinExistence type="predicted"/>
<evidence type="ECO:0000313" key="2">
    <source>
        <dbReference type="Proteomes" id="UP001589896"/>
    </source>
</evidence>
<comment type="caution">
    <text evidence="1">The sequence shown here is derived from an EMBL/GenBank/DDBJ whole genome shotgun (WGS) entry which is preliminary data.</text>
</comment>
<name>A0ABV6RWV9_9GAMM</name>
<gene>
    <name evidence="1" type="ORF">ACFFGH_26875</name>
</gene>
<evidence type="ECO:0000313" key="1">
    <source>
        <dbReference type="EMBL" id="MFC0681469.1"/>
    </source>
</evidence>
<dbReference type="Proteomes" id="UP001589896">
    <property type="component" value="Unassembled WGS sequence"/>
</dbReference>
<dbReference type="EMBL" id="JBHLTG010000008">
    <property type="protein sequence ID" value="MFC0681469.1"/>
    <property type="molecule type" value="Genomic_DNA"/>
</dbReference>
<protein>
    <submittedName>
        <fullName evidence="1">Uncharacterized protein</fullName>
    </submittedName>
</protein>
<accession>A0ABV6RWV9</accession>